<gene>
    <name evidence="12" type="primary">nudC</name>
    <name evidence="12" type="ORF">G7068_02855</name>
</gene>
<evidence type="ECO:0000256" key="6">
    <source>
        <dbReference type="ARBA" id="ARBA00022801"/>
    </source>
</evidence>
<evidence type="ECO:0000313" key="12">
    <source>
        <dbReference type="EMBL" id="QIK62257.1"/>
    </source>
</evidence>
<comment type="cofactor">
    <cofactor evidence="1">
        <name>Mg(2+)</name>
        <dbReference type="ChEBI" id="CHEBI:18420"/>
    </cofactor>
</comment>
<feature type="domain" description="Nudix hydrolase" evidence="11">
    <location>
        <begin position="173"/>
        <end position="304"/>
    </location>
</feature>
<dbReference type="CDD" id="cd03429">
    <property type="entry name" value="NUDIX_NADH_pyrophosphatase_Nudt13"/>
    <property type="match status" value="1"/>
</dbReference>
<dbReference type="EC" id="3.6.1.22" evidence="4"/>
<evidence type="ECO:0000256" key="3">
    <source>
        <dbReference type="ARBA" id="ARBA00009595"/>
    </source>
</evidence>
<dbReference type="GO" id="GO:0019677">
    <property type="term" value="P:NAD+ catabolic process"/>
    <property type="evidence" value="ECO:0007669"/>
    <property type="project" value="TreeGrafter"/>
</dbReference>
<dbReference type="GO" id="GO:0035529">
    <property type="term" value="F:NADH pyrophosphatase activity"/>
    <property type="evidence" value="ECO:0007669"/>
    <property type="project" value="TreeGrafter"/>
</dbReference>
<evidence type="ECO:0000313" key="13">
    <source>
        <dbReference type="Proteomes" id="UP000502677"/>
    </source>
</evidence>
<dbReference type="NCBIfam" id="NF001299">
    <property type="entry name" value="PRK00241.1"/>
    <property type="match status" value="1"/>
</dbReference>
<dbReference type="GO" id="GO:0005829">
    <property type="term" value="C:cytosol"/>
    <property type="evidence" value="ECO:0007669"/>
    <property type="project" value="TreeGrafter"/>
</dbReference>
<dbReference type="PANTHER" id="PTHR42904">
    <property type="entry name" value="NUDIX HYDROLASE, NUDC SUBFAMILY"/>
    <property type="match status" value="1"/>
</dbReference>
<keyword evidence="8" id="KW-0520">NAD</keyword>
<evidence type="ECO:0000256" key="9">
    <source>
        <dbReference type="ARBA" id="ARBA00023679"/>
    </source>
</evidence>
<keyword evidence="7" id="KW-0460">Magnesium</keyword>
<dbReference type="Gene3D" id="3.90.79.20">
    <property type="match status" value="1"/>
</dbReference>
<protein>
    <recommendedName>
        <fullName evidence="4">NAD(+) diphosphatase</fullName>
        <ecNumber evidence="4">3.6.1.22</ecNumber>
    </recommendedName>
</protein>
<dbReference type="RefSeq" id="WP_166288578.1">
    <property type="nucleotide sequence ID" value="NZ_CP049863.1"/>
</dbReference>
<proteinExistence type="inferred from homology"/>
<dbReference type="PROSITE" id="PS51462">
    <property type="entry name" value="NUDIX"/>
    <property type="match status" value="1"/>
</dbReference>
<comment type="catalytic activity">
    <reaction evidence="9">
        <text>a 5'-end NAD(+)-phospho-ribonucleoside in mRNA + H2O = a 5'-end phospho-adenosine-phospho-ribonucleoside in mRNA + beta-nicotinamide D-ribonucleotide + 2 H(+)</text>
        <dbReference type="Rhea" id="RHEA:60876"/>
        <dbReference type="Rhea" id="RHEA-COMP:15698"/>
        <dbReference type="Rhea" id="RHEA-COMP:15719"/>
        <dbReference type="ChEBI" id="CHEBI:14649"/>
        <dbReference type="ChEBI" id="CHEBI:15377"/>
        <dbReference type="ChEBI" id="CHEBI:15378"/>
        <dbReference type="ChEBI" id="CHEBI:144029"/>
        <dbReference type="ChEBI" id="CHEBI:144051"/>
    </reaction>
    <physiologicalReaction direction="left-to-right" evidence="9">
        <dbReference type="Rhea" id="RHEA:60877"/>
    </physiologicalReaction>
</comment>
<dbReference type="Gene3D" id="3.90.79.10">
    <property type="entry name" value="Nucleoside Triphosphate Pyrophosphohydrolase"/>
    <property type="match status" value="1"/>
</dbReference>
<evidence type="ECO:0000256" key="10">
    <source>
        <dbReference type="SAM" id="MobiDB-lite"/>
    </source>
</evidence>
<dbReference type="GO" id="GO:0046872">
    <property type="term" value="F:metal ion binding"/>
    <property type="evidence" value="ECO:0007669"/>
    <property type="project" value="UniProtKB-KW"/>
</dbReference>
<dbReference type="InterPro" id="IPR050241">
    <property type="entry name" value="NAD-cap_RNA_hydrolase_NudC"/>
</dbReference>
<evidence type="ECO:0000256" key="7">
    <source>
        <dbReference type="ARBA" id="ARBA00022842"/>
    </source>
</evidence>
<evidence type="ECO:0000256" key="5">
    <source>
        <dbReference type="ARBA" id="ARBA00022723"/>
    </source>
</evidence>
<dbReference type="InterPro" id="IPR000086">
    <property type="entry name" value="NUDIX_hydrolase_dom"/>
</dbReference>
<name>A0A6G7XCX6_9MICO</name>
<dbReference type="EMBL" id="CP049863">
    <property type="protein sequence ID" value="QIK62257.1"/>
    <property type="molecule type" value="Genomic_DNA"/>
</dbReference>
<keyword evidence="6 12" id="KW-0378">Hydrolase</keyword>
<dbReference type="PROSITE" id="PS00893">
    <property type="entry name" value="NUDIX_BOX"/>
    <property type="match status" value="1"/>
</dbReference>
<keyword evidence="5" id="KW-0479">Metal-binding</keyword>
<organism evidence="12 13">
    <name type="scientific">Leucobacter viscericola</name>
    <dbReference type="NCBI Taxonomy" id="2714935"/>
    <lineage>
        <taxon>Bacteria</taxon>
        <taxon>Bacillati</taxon>
        <taxon>Actinomycetota</taxon>
        <taxon>Actinomycetes</taxon>
        <taxon>Micrococcales</taxon>
        <taxon>Microbacteriaceae</taxon>
        <taxon>Leucobacter</taxon>
    </lineage>
</organism>
<sequence length="314" mass="34634">MGLTQPPFATGQLDRDAATRSTPELLRDAWQNPAAKVLRLRGNEVPTVSDSAERMRLSWVPARGSFSPVVAERSVGVVYLGRIDSAPVFAATEQTWEGLSGVEGNVAGTDESWRHPFEIGSELSAVECEAIAVASALLHWHEAEEFSPRDGEATVPELGGWGRREARGGELFPRTDPAVIVLIEHDGKVLLGSNALWETGRFSLLAGFVEAGESLEQTVLREVYEEAGVRLDHVTFVASQPWPFPRSLMVGFRAQLKAGSDPEDLRPDTEEISELRWFSREELRQPAPGIRLPMPLSIARWMIDRWVAEESNGV</sequence>
<evidence type="ECO:0000256" key="2">
    <source>
        <dbReference type="ARBA" id="ARBA00001947"/>
    </source>
</evidence>
<dbReference type="Pfam" id="PF00293">
    <property type="entry name" value="NUDIX"/>
    <property type="match status" value="1"/>
</dbReference>
<dbReference type="PANTHER" id="PTHR42904:SF6">
    <property type="entry name" value="NAD-CAPPED RNA HYDROLASE NUDT12"/>
    <property type="match status" value="1"/>
</dbReference>
<dbReference type="InterPro" id="IPR020084">
    <property type="entry name" value="NUDIX_hydrolase_CS"/>
</dbReference>
<accession>A0A6G7XCX6</accession>
<dbReference type="GO" id="GO:0006742">
    <property type="term" value="P:NADP+ catabolic process"/>
    <property type="evidence" value="ECO:0007669"/>
    <property type="project" value="TreeGrafter"/>
</dbReference>
<dbReference type="KEGG" id="lvi:G7068_02855"/>
<dbReference type="SUPFAM" id="SSF55811">
    <property type="entry name" value="Nudix"/>
    <property type="match status" value="1"/>
</dbReference>
<feature type="region of interest" description="Disordered" evidence="10">
    <location>
        <begin position="1"/>
        <end position="20"/>
    </location>
</feature>
<comment type="similarity">
    <text evidence="3">Belongs to the Nudix hydrolase family. NudC subfamily.</text>
</comment>
<keyword evidence="13" id="KW-1185">Reference proteome</keyword>
<dbReference type="AlphaFoldDB" id="A0A6G7XCX6"/>
<evidence type="ECO:0000256" key="1">
    <source>
        <dbReference type="ARBA" id="ARBA00001946"/>
    </source>
</evidence>
<evidence type="ECO:0000259" key="11">
    <source>
        <dbReference type="PROSITE" id="PS51462"/>
    </source>
</evidence>
<comment type="cofactor">
    <cofactor evidence="2">
        <name>Zn(2+)</name>
        <dbReference type="ChEBI" id="CHEBI:29105"/>
    </cofactor>
</comment>
<dbReference type="InterPro" id="IPR049734">
    <property type="entry name" value="NudC-like_C"/>
</dbReference>
<evidence type="ECO:0000256" key="4">
    <source>
        <dbReference type="ARBA" id="ARBA00012381"/>
    </source>
</evidence>
<dbReference type="Proteomes" id="UP000502677">
    <property type="component" value="Chromosome"/>
</dbReference>
<dbReference type="InterPro" id="IPR015797">
    <property type="entry name" value="NUDIX_hydrolase-like_dom_sf"/>
</dbReference>
<reference evidence="12 13" key="1">
    <citation type="submission" date="2020-03" db="EMBL/GenBank/DDBJ databases">
        <title>Leucobacter sp. nov., isolated from beetles.</title>
        <authorList>
            <person name="Hyun D.-W."/>
            <person name="Bae J.-W."/>
        </authorList>
    </citation>
    <scope>NUCLEOTIDE SEQUENCE [LARGE SCALE GENOMIC DNA]</scope>
    <source>
        <strain evidence="12 13">HDW9C</strain>
    </source>
</reference>
<evidence type="ECO:0000256" key="8">
    <source>
        <dbReference type="ARBA" id="ARBA00023027"/>
    </source>
</evidence>